<accession>J9GUB8</accession>
<feature type="region of interest" description="Disordered" evidence="1">
    <location>
        <begin position="1"/>
        <end position="20"/>
    </location>
</feature>
<sequence>MARIRLGDDPGRPDRCSPRG</sequence>
<name>J9GUB8_9ZZZZ</name>
<evidence type="ECO:0000313" key="2">
    <source>
        <dbReference type="EMBL" id="EJX06388.1"/>
    </source>
</evidence>
<gene>
    <name evidence="2" type="ORF">EVA_05507</name>
</gene>
<feature type="non-terminal residue" evidence="2">
    <location>
        <position position="20"/>
    </location>
</feature>
<proteinExistence type="predicted"/>
<evidence type="ECO:0000256" key="1">
    <source>
        <dbReference type="SAM" id="MobiDB-lite"/>
    </source>
</evidence>
<dbReference type="EMBL" id="AMCI01001180">
    <property type="protein sequence ID" value="EJX06388.1"/>
    <property type="molecule type" value="Genomic_DNA"/>
</dbReference>
<protein>
    <submittedName>
        <fullName evidence="2">Uncharacterized protein</fullName>
    </submittedName>
</protein>
<reference evidence="2" key="1">
    <citation type="journal article" date="2012" name="PLoS ONE">
        <title>Gene sets for utilization of primary and secondary nutrition supplies in the distal gut of endangered iberian lynx.</title>
        <authorList>
            <person name="Alcaide M."/>
            <person name="Messina E."/>
            <person name="Richter M."/>
            <person name="Bargiela R."/>
            <person name="Peplies J."/>
            <person name="Huws S.A."/>
            <person name="Newbold C.J."/>
            <person name="Golyshin P.N."/>
            <person name="Simon M.A."/>
            <person name="Lopez G."/>
            <person name="Yakimov M.M."/>
            <person name="Ferrer M."/>
        </authorList>
    </citation>
    <scope>NUCLEOTIDE SEQUENCE</scope>
</reference>
<dbReference type="AlphaFoldDB" id="J9GUB8"/>
<comment type="caution">
    <text evidence="2">The sequence shown here is derived from an EMBL/GenBank/DDBJ whole genome shotgun (WGS) entry which is preliminary data.</text>
</comment>
<organism evidence="2">
    <name type="scientific">gut metagenome</name>
    <dbReference type="NCBI Taxonomy" id="749906"/>
    <lineage>
        <taxon>unclassified sequences</taxon>
        <taxon>metagenomes</taxon>
        <taxon>organismal metagenomes</taxon>
    </lineage>
</organism>